<organism evidence="1 2">
    <name type="scientific">Plasmodium yoelii yoelii</name>
    <dbReference type="NCBI Taxonomy" id="73239"/>
    <lineage>
        <taxon>Eukaryota</taxon>
        <taxon>Sar</taxon>
        <taxon>Alveolata</taxon>
        <taxon>Apicomplexa</taxon>
        <taxon>Aconoidasida</taxon>
        <taxon>Haemosporida</taxon>
        <taxon>Plasmodiidae</taxon>
        <taxon>Plasmodium</taxon>
        <taxon>Plasmodium (Vinckeia)</taxon>
    </lineage>
</organism>
<gene>
    <name evidence="1" type="ORF">PY04113</name>
</gene>
<name>Q7RH76_PLAYO</name>
<keyword evidence="2" id="KW-1185">Reference proteome</keyword>
<evidence type="ECO:0000313" key="1">
    <source>
        <dbReference type="EMBL" id="EAA15931.1"/>
    </source>
</evidence>
<proteinExistence type="predicted"/>
<dbReference type="AlphaFoldDB" id="Q7RH76"/>
<reference evidence="1 2" key="1">
    <citation type="journal article" date="2002" name="Nature">
        <title>Genome sequence and comparative analysis of the model rodent malaria parasite Plasmodium yoelii yoelii.</title>
        <authorList>
            <person name="Carlton J.M."/>
            <person name="Angiuoli S.V."/>
            <person name="Suh B.B."/>
            <person name="Kooij T.W."/>
            <person name="Pertea M."/>
            <person name="Silva J.C."/>
            <person name="Ermolaeva M.D."/>
            <person name="Allen J.E."/>
            <person name="Selengut J.D."/>
            <person name="Koo H.L."/>
            <person name="Peterson J.D."/>
            <person name="Pop M."/>
            <person name="Kosack D.S."/>
            <person name="Shumway M.F."/>
            <person name="Bidwell S.L."/>
            <person name="Shallom S.J."/>
            <person name="van Aken S.E."/>
            <person name="Riedmuller S.B."/>
            <person name="Feldblyum T.V."/>
            <person name="Cho J.K."/>
            <person name="Quackenbush J."/>
            <person name="Sedegah M."/>
            <person name="Shoaibi A."/>
            <person name="Cummings L.M."/>
            <person name="Florens L."/>
            <person name="Yates J.R."/>
            <person name="Raine J.D."/>
            <person name="Sinden R.E."/>
            <person name="Harris M.A."/>
            <person name="Cunningham D.A."/>
            <person name="Preiser P.R."/>
            <person name="Bergman L.W."/>
            <person name="Vaidya A.B."/>
            <person name="van Lin L.H."/>
            <person name="Janse C.J."/>
            <person name="Waters A.P."/>
            <person name="Smith H.O."/>
            <person name="White O.R."/>
            <person name="Salzberg S.L."/>
            <person name="Venter J.C."/>
            <person name="Fraser C.M."/>
            <person name="Hoffman S.L."/>
            <person name="Gardner M.J."/>
            <person name="Carucci D.J."/>
        </authorList>
    </citation>
    <scope>NUCLEOTIDE SEQUENCE [LARGE SCALE GENOMIC DNA]</scope>
    <source>
        <strain evidence="1 2">17XNL</strain>
    </source>
</reference>
<sequence length="44" mass="5648">MFKYAIRLKIKKEYVFFAKFNYKKINTKQNKFMVMFWEIKNIYI</sequence>
<dbReference type="PaxDb" id="73239-Q7RH76"/>
<evidence type="ECO:0000313" key="2">
    <source>
        <dbReference type="Proteomes" id="UP000008553"/>
    </source>
</evidence>
<protein>
    <submittedName>
        <fullName evidence="1">Uncharacterized protein</fullName>
    </submittedName>
</protein>
<dbReference type="Proteomes" id="UP000008553">
    <property type="component" value="Unassembled WGS sequence"/>
</dbReference>
<accession>Q7RH76</accession>
<dbReference type="InParanoid" id="Q7RH76"/>
<dbReference type="EMBL" id="AABL01001231">
    <property type="protein sequence ID" value="EAA15931.1"/>
    <property type="molecule type" value="Genomic_DNA"/>
</dbReference>
<comment type="caution">
    <text evidence="1">The sequence shown here is derived from an EMBL/GenBank/DDBJ whole genome shotgun (WGS) entry which is preliminary data.</text>
</comment>